<feature type="signal peptide" evidence="2">
    <location>
        <begin position="1"/>
        <end position="23"/>
    </location>
</feature>
<gene>
    <name evidence="3" type="ORF">PYCCODRAFT_1424244</name>
</gene>
<keyword evidence="2" id="KW-0732">Signal</keyword>
<evidence type="ECO:0000313" key="4">
    <source>
        <dbReference type="Proteomes" id="UP000193067"/>
    </source>
</evidence>
<organism evidence="3 4">
    <name type="scientific">Trametes coccinea (strain BRFM310)</name>
    <name type="common">Pycnoporus coccineus</name>
    <dbReference type="NCBI Taxonomy" id="1353009"/>
    <lineage>
        <taxon>Eukaryota</taxon>
        <taxon>Fungi</taxon>
        <taxon>Dikarya</taxon>
        <taxon>Basidiomycota</taxon>
        <taxon>Agaricomycotina</taxon>
        <taxon>Agaricomycetes</taxon>
        <taxon>Polyporales</taxon>
        <taxon>Polyporaceae</taxon>
        <taxon>Trametes</taxon>
    </lineage>
</organism>
<proteinExistence type="predicted"/>
<sequence length="278" mass="27748">MSFRKVIALATVVAGLQMAGTSAQSISSQCQSTLASIVGSSDASCLNAQSLVGLVVSSSTSSNSSIVPTINSWLTGLCSRPACTNSTLASVVQNVTSGCSSELSSLGLSNVNADELTTLVQTAYPTVRQVVCLGDTSNSNALCVTETLNNLEPYTGTLTVANIESLVSQITSGSVPNVPSNVTCTDCTKAAYNLVQQNFGDLISGFSGDVNSTCGASFTDGSQPSSVTQLATDSTQSASQSSTANGAGILSAPIGVGSLVGLAASSLLTAASAVFVLA</sequence>
<dbReference type="OrthoDB" id="2536450at2759"/>
<keyword evidence="4" id="KW-1185">Reference proteome</keyword>
<keyword evidence="1" id="KW-0812">Transmembrane</keyword>
<feature type="chain" id="PRO_5013141627" evidence="2">
    <location>
        <begin position="24"/>
        <end position="278"/>
    </location>
</feature>
<accession>A0A1Y2IS64</accession>
<dbReference type="PANTHER" id="PTHR34862:SF1">
    <property type="entry name" value="SPARK DOMAIN-CONTAINING PROTEIN"/>
    <property type="match status" value="1"/>
</dbReference>
<protein>
    <submittedName>
        <fullName evidence="3">Uncharacterized protein</fullName>
    </submittedName>
</protein>
<evidence type="ECO:0000313" key="3">
    <source>
        <dbReference type="EMBL" id="OSD03937.1"/>
    </source>
</evidence>
<dbReference type="PANTHER" id="PTHR34862">
    <property type="entry name" value="SPARK DOMAIN-CONTAINING PROTEIN"/>
    <property type="match status" value="1"/>
</dbReference>
<evidence type="ECO:0000256" key="2">
    <source>
        <dbReference type="SAM" id="SignalP"/>
    </source>
</evidence>
<evidence type="ECO:0000256" key="1">
    <source>
        <dbReference type="SAM" id="Phobius"/>
    </source>
</evidence>
<dbReference type="EMBL" id="KZ084098">
    <property type="protein sequence ID" value="OSD03937.1"/>
    <property type="molecule type" value="Genomic_DNA"/>
</dbReference>
<reference evidence="3 4" key="1">
    <citation type="journal article" date="2015" name="Biotechnol. Biofuels">
        <title>Enhanced degradation of softwood versus hardwood by the white-rot fungus Pycnoporus coccineus.</title>
        <authorList>
            <person name="Couturier M."/>
            <person name="Navarro D."/>
            <person name="Chevret D."/>
            <person name="Henrissat B."/>
            <person name="Piumi F."/>
            <person name="Ruiz-Duenas F.J."/>
            <person name="Martinez A.T."/>
            <person name="Grigoriev I.V."/>
            <person name="Riley R."/>
            <person name="Lipzen A."/>
            <person name="Berrin J.G."/>
            <person name="Master E.R."/>
            <person name="Rosso M.N."/>
        </authorList>
    </citation>
    <scope>NUCLEOTIDE SEQUENCE [LARGE SCALE GENOMIC DNA]</scope>
    <source>
        <strain evidence="3 4">BRFM310</strain>
    </source>
</reference>
<feature type="transmembrane region" description="Helical" evidence="1">
    <location>
        <begin position="254"/>
        <end position="277"/>
    </location>
</feature>
<dbReference type="Proteomes" id="UP000193067">
    <property type="component" value="Unassembled WGS sequence"/>
</dbReference>
<keyword evidence="1" id="KW-1133">Transmembrane helix</keyword>
<name>A0A1Y2IS64_TRAC3</name>
<keyword evidence="1" id="KW-0472">Membrane</keyword>
<dbReference type="AlphaFoldDB" id="A0A1Y2IS64"/>